<protein>
    <submittedName>
        <fullName evidence="1">Uncharacterized protein</fullName>
    </submittedName>
</protein>
<name>A0ACB9TD20_HOLOL</name>
<organism evidence="1 2">
    <name type="scientific">Holotrichia oblita</name>
    <name type="common">Chafer beetle</name>
    <dbReference type="NCBI Taxonomy" id="644536"/>
    <lineage>
        <taxon>Eukaryota</taxon>
        <taxon>Metazoa</taxon>
        <taxon>Ecdysozoa</taxon>
        <taxon>Arthropoda</taxon>
        <taxon>Hexapoda</taxon>
        <taxon>Insecta</taxon>
        <taxon>Pterygota</taxon>
        <taxon>Neoptera</taxon>
        <taxon>Endopterygota</taxon>
        <taxon>Coleoptera</taxon>
        <taxon>Polyphaga</taxon>
        <taxon>Scarabaeiformia</taxon>
        <taxon>Scarabaeidae</taxon>
        <taxon>Melolonthinae</taxon>
        <taxon>Holotrichia</taxon>
    </lineage>
</organism>
<evidence type="ECO:0000313" key="2">
    <source>
        <dbReference type="Proteomes" id="UP001056778"/>
    </source>
</evidence>
<evidence type="ECO:0000313" key="1">
    <source>
        <dbReference type="EMBL" id="KAI4464701.1"/>
    </source>
</evidence>
<gene>
    <name evidence="1" type="ORF">MML48_3g00019389</name>
</gene>
<dbReference type="Proteomes" id="UP001056778">
    <property type="component" value="Chromosome 3"/>
</dbReference>
<reference evidence="1" key="1">
    <citation type="submission" date="2022-04" db="EMBL/GenBank/DDBJ databases">
        <title>Chromosome-scale genome assembly of Holotrichia oblita Faldermann.</title>
        <authorList>
            <person name="Rongchong L."/>
        </authorList>
    </citation>
    <scope>NUCLEOTIDE SEQUENCE</scope>
    <source>
        <strain evidence="1">81SQS9</strain>
    </source>
</reference>
<keyword evidence="2" id="KW-1185">Reference proteome</keyword>
<dbReference type="EMBL" id="CM043017">
    <property type="protein sequence ID" value="KAI4464701.1"/>
    <property type="molecule type" value="Genomic_DNA"/>
</dbReference>
<sequence>MKLIDNLEGSKYPCGQMCCKPEELEQGLSRQSTGYFNEKIESALKMENGETCMSLKSMLQVSTEKSLQKLRVHMTNNPTTEAFKHIAPLFHLTVVGAVQTLNIDSVLEVLITMENLTLRDKIEIVRLVGDNVLSAREAAREFNNRHPDRRMKPTRVQKILATKGRKQIGVTSSAERGQHYTAVCCMNAIETFVPPAFIFPRKRFEAELMDNAPVSSVAFCQENGWKGLQVLAYTKSNGIILFCLPEHCSRRVQPLDVGFFAPLQIYYNQDIQKCLKRNPDRAVTHFQVTELFNNAYLKAATPSNTISSLKKTEISPLDPDIFEDWEFGPASTTYNEKPEPIIDNMTEKNRGKDMPKENMNDDNNNKANSESLHEVEVDQNVSTTSVKNISIEQIEELSPFPKAPRRDTKRERKRGKTGVINSTPDLEEIKEKKKEVLDTDRRKTARAAKRFFLSFKIDQIELLPNELSDLDGKI</sequence>
<accession>A0ACB9TD20</accession>
<comment type="caution">
    <text evidence="1">The sequence shown here is derived from an EMBL/GenBank/DDBJ whole genome shotgun (WGS) entry which is preliminary data.</text>
</comment>
<proteinExistence type="predicted"/>